<gene>
    <name evidence="3" type="ORF">AMR74_14440</name>
</gene>
<dbReference type="Proteomes" id="UP000037747">
    <property type="component" value="Unassembled WGS sequence"/>
</dbReference>
<dbReference type="STRING" id="1765655.AMR74_14440"/>
<evidence type="ECO:0000256" key="1">
    <source>
        <dbReference type="SAM" id="MobiDB-lite"/>
    </source>
</evidence>
<dbReference type="InterPro" id="IPR006869">
    <property type="entry name" value="DUF547"/>
</dbReference>
<feature type="region of interest" description="Disordered" evidence="1">
    <location>
        <begin position="1"/>
        <end position="35"/>
    </location>
</feature>
<feature type="compositionally biased region" description="Basic and acidic residues" evidence="1">
    <location>
        <begin position="12"/>
        <end position="22"/>
    </location>
</feature>
<proteinExistence type="predicted"/>
<feature type="domain" description="DUF547" evidence="2">
    <location>
        <begin position="69"/>
        <end position="195"/>
    </location>
</feature>
<comment type="caution">
    <text evidence="3">The sequence shown here is derived from an EMBL/GenBank/DDBJ whole genome shotgun (WGS) entry which is preliminary data.</text>
</comment>
<protein>
    <recommendedName>
        <fullName evidence="2">DUF547 domain-containing protein</fullName>
    </recommendedName>
</protein>
<dbReference type="OrthoDB" id="201798at2157"/>
<name>A0A0N0BQP2_9EURY</name>
<accession>A0A0N0BQP2</accession>
<evidence type="ECO:0000259" key="2">
    <source>
        <dbReference type="Pfam" id="PF04784"/>
    </source>
</evidence>
<reference evidence="3 4" key="1">
    <citation type="submission" date="2015-08" db="EMBL/GenBank/DDBJ databases">
        <title>Genomes of Isolates from Cabo Rojo, PR.</title>
        <authorList>
            <person name="Sanchez-Nieves R.L."/>
            <person name="Montalvo-Rodriguez R."/>
        </authorList>
    </citation>
    <scope>NUCLEOTIDE SEQUENCE [LARGE SCALE GENOMIC DNA]</scope>
    <source>
        <strain evidence="3 4">5</strain>
    </source>
</reference>
<evidence type="ECO:0000313" key="3">
    <source>
        <dbReference type="EMBL" id="KOX95694.1"/>
    </source>
</evidence>
<dbReference type="PANTHER" id="PTHR46361:SF3">
    <property type="entry name" value="ELECTRON CARRIER_ PROTEIN DISULFIDE OXIDOREDUCTASE"/>
    <property type="match status" value="1"/>
</dbReference>
<dbReference type="EMBL" id="LIST01000006">
    <property type="protein sequence ID" value="KOX95694.1"/>
    <property type="molecule type" value="Genomic_DNA"/>
</dbReference>
<dbReference type="PANTHER" id="PTHR46361">
    <property type="entry name" value="ELECTRON CARRIER/ PROTEIN DISULFIDE OXIDOREDUCTASE"/>
    <property type="match status" value="1"/>
</dbReference>
<evidence type="ECO:0000313" key="4">
    <source>
        <dbReference type="Proteomes" id="UP000037747"/>
    </source>
</evidence>
<organism evidence="3 4">
    <name type="scientific">Halorubrum tropicale</name>
    <dbReference type="NCBI Taxonomy" id="1765655"/>
    <lineage>
        <taxon>Archaea</taxon>
        <taxon>Methanobacteriati</taxon>
        <taxon>Methanobacteriota</taxon>
        <taxon>Stenosarchaea group</taxon>
        <taxon>Halobacteria</taxon>
        <taxon>Halobacteriales</taxon>
        <taxon>Haloferacaceae</taxon>
        <taxon>Halorubrum</taxon>
    </lineage>
</organism>
<keyword evidence="4" id="KW-1185">Reference proteome</keyword>
<dbReference type="RefSeq" id="WP_053772751.1">
    <property type="nucleotide sequence ID" value="NZ_LIST01000006.1"/>
</dbReference>
<dbReference type="Pfam" id="PF04784">
    <property type="entry name" value="DUF547"/>
    <property type="match status" value="1"/>
</dbReference>
<dbReference type="PATRIC" id="fig|1705389.3.peg.2056"/>
<dbReference type="AlphaFoldDB" id="A0A0N0BQP2"/>
<sequence length="261" mass="28432">MARPGATDGGETAERPAADRGAAEPPTADSGSGAAPVDAARGFLRAVRTDGAADAARDRLDALSPTALDALSPAERLAFWINVYNGATGDALLDDPTRLSDRRRFFGAPVVSVAGTDLSLDEIEHGILRRSRWKYGLGYLPNPFPSAFVRRHRVAEPDPRIHFAVNCGAAACPAVFAYDPATVDEQLDHATETYLRGETVVADGTARVPRLMLWYRGDFGGTSGIREWLRRYGVIDADATPRIRYREYDWTPSLDPFRGRD</sequence>